<dbReference type="EMBL" id="BSST01000001">
    <property type="protein sequence ID" value="GLX77000.1"/>
    <property type="molecule type" value="Genomic_DNA"/>
</dbReference>
<sequence>MKPFSQRQEIFMSISQPTTTLHRYLNQRYFMILFGLVILFVLLVLFSRYQAMDDTTNYYMHYEAEVLSDHYQLSEPIVEYDLGVKEYYWGIENLPQHYRDLLEIDQGKSLALNETYGLQYQGKFVYLLPYYHQAKGKVFFVVHIFDMENDALFYQNWHQLFILSVFILFVGVVCYSVHINKNITKQMQVFHHWITEVATSKLSDIKPQAVPERLTFEELTASAKNLQNSLLAQRQLQFEQQKLIDREKQFLSSLSHELSTPIAIMSAGLTVLTGSKDINAKDSKTLNKLKKAIQQMKQLRQVLLLLWRAEQANKQDEPLQKIEKRLFFLDELIEHLIVRCQSQFQQQELAFIVDKKHQVKLFAPYELLDMMLDNLLRNACQYSSNNRVIITLNTQSLVVENELDVTREYHLSQEPTEAANYGYGVGLVLVEKIAQYLGCQVKLTTSAHLFKAEVFFNSLIDDIMPTEPEEIA</sequence>
<dbReference type="PROSITE" id="PS50109">
    <property type="entry name" value="HIS_KIN"/>
    <property type="match status" value="1"/>
</dbReference>
<evidence type="ECO:0000256" key="1">
    <source>
        <dbReference type="ARBA" id="ARBA00000085"/>
    </source>
</evidence>
<proteinExistence type="predicted"/>
<evidence type="ECO:0000259" key="7">
    <source>
        <dbReference type="PROSITE" id="PS50109"/>
    </source>
</evidence>
<gene>
    <name evidence="8" type="ORF">tinsulaeT_03400</name>
</gene>
<feature type="transmembrane region" description="Helical" evidence="6">
    <location>
        <begin position="29"/>
        <end position="49"/>
    </location>
</feature>
<dbReference type="SUPFAM" id="SSF47384">
    <property type="entry name" value="Homodimeric domain of signal transducing histidine kinase"/>
    <property type="match status" value="1"/>
</dbReference>
<dbReference type="Gene3D" id="1.10.287.130">
    <property type="match status" value="1"/>
</dbReference>
<comment type="catalytic activity">
    <reaction evidence="1">
        <text>ATP + protein L-histidine = ADP + protein N-phospho-L-histidine.</text>
        <dbReference type="EC" id="2.7.13.3"/>
    </reaction>
</comment>
<dbReference type="InterPro" id="IPR003661">
    <property type="entry name" value="HisK_dim/P_dom"/>
</dbReference>
<comment type="caution">
    <text evidence="8">The sequence shown here is derived from an EMBL/GenBank/DDBJ whole genome shotgun (WGS) entry which is preliminary data.</text>
</comment>
<keyword evidence="6" id="KW-0812">Transmembrane</keyword>
<evidence type="ECO:0000256" key="6">
    <source>
        <dbReference type="SAM" id="Phobius"/>
    </source>
</evidence>
<keyword evidence="5" id="KW-0418">Kinase</keyword>
<evidence type="ECO:0000256" key="2">
    <source>
        <dbReference type="ARBA" id="ARBA00012438"/>
    </source>
</evidence>
<keyword evidence="3" id="KW-0597">Phosphoprotein</keyword>
<dbReference type="InterPro" id="IPR005467">
    <property type="entry name" value="His_kinase_dom"/>
</dbReference>
<dbReference type="PANTHER" id="PTHR45436">
    <property type="entry name" value="SENSOR HISTIDINE KINASE YKOH"/>
    <property type="match status" value="1"/>
</dbReference>
<dbReference type="InterPro" id="IPR050428">
    <property type="entry name" value="TCS_sensor_his_kinase"/>
</dbReference>
<dbReference type="Gene3D" id="3.30.565.10">
    <property type="entry name" value="Histidine kinase-like ATPase, C-terminal domain"/>
    <property type="match status" value="1"/>
</dbReference>
<dbReference type="Proteomes" id="UP001157186">
    <property type="component" value="Unassembled WGS sequence"/>
</dbReference>
<reference evidence="8 9" key="1">
    <citation type="submission" date="2023-03" db="EMBL/GenBank/DDBJ databases">
        <title>Draft genome sequence of Thalassotalea insulae KCTC 62186T.</title>
        <authorList>
            <person name="Sawabe T."/>
        </authorList>
    </citation>
    <scope>NUCLEOTIDE SEQUENCE [LARGE SCALE GENOMIC DNA]</scope>
    <source>
        <strain evidence="8 9">KCTC 62186</strain>
    </source>
</reference>
<dbReference type="Pfam" id="PF00512">
    <property type="entry name" value="HisKA"/>
    <property type="match status" value="1"/>
</dbReference>
<organism evidence="8 9">
    <name type="scientific">Thalassotalea insulae</name>
    <dbReference type="NCBI Taxonomy" id="2056778"/>
    <lineage>
        <taxon>Bacteria</taxon>
        <taxon>Pseudomonadati</taxon>
        <taxon>Pseudomonadota</taxon>
        <taxon>Gammaproteobacteria</taxon>
        <taxon>Alteromonadales</taxon>
        <taxon>Colwelliaceae</taxon>
        <taxon>Thalassotalea</taxon>
    </lineage>
</organism>
<dbReference type="CDD" id="cd00082">
    <property type="entry name" value="HisKA"/>
    <property type="match status" value="1"/>
</dbReference>
<dbReference type="InterPro" id="IPR036097">
    <property type="entry name" value="HisK_dim/P_sf"/>
</dbReference>
<dbReference type="EC" id="2.7.13.3" evidence="2"/>
<evidence type="ECO:0000313" key="8">
    <source>
        <dbReference type="EMBL" id="GLX77000.1"/>
    </source>
</evidence>
<keyword evidence="6" id="KW-0472">Membrane</keyword>
<feature type="transmembrane region" description="Helical" evidence="6">
    <location>
        <begin position="157"/>
        <end position="177"/>
    </location>
</feature>
<keyword evidence="6" id="KW-1133">Transmembrane helix</keyword>
<keyword evidence="9" id="KW-1185">Reference proteome</keyword>
<feature type="domain" description="Histidine kinase" evidence="7">
    <location>
        <begin position="253"/>
        <end position="446"/>
    </location>
</feature>
<dbReference type="SMART" id="SM00388">
    <property type="entry name" value="HisKA"/>
    <property type="match status" value="1"/>
</dbReference>
<accession>A0ABQ6GQP2</accession>
<protein>
    <recommendedName>
        <fullName evidence="2">histidine kinase</fullName>
        <ecNumber evidence="2">2.7.13.3</ecNumber>
    </recommendedName>
</protein>
<evidence type="ECO:0000313" key="9">
    <source>
        <dbReference type="Proteomes" id="UP001157186"/>
    </source>
</evidence>
<dbReference type="InterPro" id="IPR036890">
    <property type="entry name" value="HATPase_C_sf"/>
</dbReference>
<dbReference type="SUPFAM" id="SSF55874">
    <property type="entry name" value="ATPase domain of HSP90 chaperone/DNA topoisomerase II/histidine kinase"/>
    <property type="match status" value="1"/>
</dbReference>
<keyword evidence="4" id="KW-0808">Transferase</keyword>
<evidence type="ECO:0000256" key="5">
    <source>
        <dbReference type="ARBA" id="ARBA00022777"/>
    </source>
</evidence>
<evidence type="ECO:0000256" key="3">
    <source>
        <dbReference type="ARBA" id="ARBA00022553"/>
    </source>
</evidence>
<evidence type="ECO:0000256" key="4">
    <source>
        <dbReference type="ARBA" id="ARBA00022679"/>
    </source>
</evidence>
<dbReference type="PANTHER" id="PTHR45436:SF5">
    <property type="entry name" value="SENSOR HISTIDINE KINASE TRCS"/>
    <property type="match status" value="1"/>
</dbReference>
<name>A0ABQ6GQP2_9GAMM</name>